<proteinExistence type="inferred from homology"/>
<dbReference type="GO" id="GO:0008360">
    <property type="term" value="P:regulation of cell shape"/>
    <property type="evidence" value="ECO:0007669"/>
    <property type="project" value="UniProtKB-KW"/>
</dbReference>
<evidence type="ECO:0000259" key="5">
    <source>
        <dbReference type="Pfam" id="PF04085"/>
    </source>
</evidence>
<evidence type="ECO:0000256" key="4">
    <source>
        <dbReference type="ARBA" id="ARBA00032089"/>
    </source>
</evidence>
<dbReference type="STRING" id="1798704.A3J93_00330"/>
<dbReference type="InterPro" id="IPR042177">
    <property type="entry name" value="Cell/Rod_1"/>
</dbReference>
<dbReference type="GO" id="GO:0005886">
    <property type="term" value="C:plasma membrane"/>
    <property type="evidence" value="ECO:0007669"/>
    <property type="project" value="TreeGrafter"/>
</dbReference>
<dbReference type="PANTHER" id="PTHR34138:SF1">
    <property type="entry name" value="CELL SHAPE-DETERMINING PROTEIN MREC"/>
    <property type="match status" value="1"/>
</dbReference>
<dbReference type="Proteomes" id="UP000177907">
    <property type="component" value="Unassembled WGS sequence"/>
</dbReference>
<dbReference type="InterPro" id="IPR055342">
    <property type="entry name" value="MreC_beta-barrel_core"/>
</dbReference>
<evidence type="ECO:0000256" key="1">
    <source>
        <dbReference type="ARBA" id="ARBA00009369"/>
    </source>
</evidence>
<evidence type="ECO:0000313" key="6">
    <source>
        <dbReference type="EMBL" id="OGH88175.1"/>
    </source>
</evidence>
<dbReference type="InterPro" id="IPR007221">
    <property type="entry name" value="MreC"/>
</dbReference>
<comment type="similarity">
    <text evidence="1">Belongs to the MreC family.</text>
</comment>
<name>A0A1F6NW69_9BACT</name>
<feature type="domain" description="Rod shape-determining protein MreC beta-barrel core" evidence="5">
    <location>
        <begin position="113"/>
        <end position="260"/>
    </location>
</feature>
<organism evidence="6 7">
    <name type="scientific">Candidatus Magasanikbacteria bacterium RIFOXYC2_FULL_42_28</name>
    <dbReference type="NCBI Taxonomy" id="1798704"/>
    <lineage>
        <taxon>Bacteria</taxon>
        <taxon>Candidatus Magasanikiibacteriota</taxon>
    </lineage>
</organism>
<evidence type="ECO:0000256" key="3">
    <source>
        <dbReference type="ARBA" id="ARBA00022960"/>
    </source>
</evidence>
<gene>
    <name evidence="6" type="ORF">A3J93_00330</name>
</gene>
<keyword evidence="3" id="KW-0133">Cell shape</keyword>
<dbReference type="NCBIfam" id="TIGR00219">
    <property type="entry name" value="mreC"/>
    <property type="match status" value="1"/>
</dbReference>
<dbReference type="AlphaFoldDB" id="A0A1F6NW69"/>
<reference evidence="6 7" key="1">
    <citation type="journal article" date="2016" name="Nat. Commun.">
        <title>Thousands of microbial genomes shed light on interconnected biogeochemical processes in an aquifer system.</title>
        <authorList>
            <person name="Anantharaman K."/>
            <person name="Brown C.T."/>
            <person name="Hug L.A."/>
            <person name="Sharon I."/>
            <person name="Castelle C.J."/>
            <person name="Probst A.J."/>
            <person name="Thomas B.C."/>
            <person name="Singh A."/>
            <person name="Wilkins M.J."/>
            <person name="Karaoz U."/>
            <person name="Brodie E.L."/>
            <person name="Williams K.H."/>
            <person name="Hubbard S.S."/>
            <person name="Banfield J.F."/>
        </authorList>
    </citation>
    <scope>NUCLEOTIDE SEQUENCE [LARGE SCALE GENOMIC DNA]</scope>
</reference>
<dbReference type="InterPro" id="IPR042175">
    <property type="entry name" value="Cell/Rod_MreC_2"/>
</dbReference>
<comment type="caution">
    <text evidence="6">The sequence shown here is derived from an EMBL/GenBank/DDBJ whole genome shotgun (WGS) entry which is preliminary data.</text>
</comment>
<dbReference type="PANTHER" id="PTHR34138">
    <property type="entry name" value="CELL SHAPE-DETERMINING PROTEIN MREC"/>
    <property type="match status" value="1"/>
</dbReference>
<dbReference type="PIRSF" id="PIRSF038471">
    <property type="entry name" value="MreC"/>
    <property type="match status" value="1"/>
</dbReference>
<accession>A0A1F6NW69</accession>
<sequence>MANNRRSNRNILSFAFLAIIFLAHIFGLLKPMESKIRLLLSPLLAKIYGSTNPELFKISKQELYGQYQQCLAVQNETAYFRAQTEMLKIENQNLRLALKFSERAPYKLITAQVIGRSIDLSEQTLLINVGQNSGLTVNQPVIVGEGQLVGKITNLDANSAWVRLLSDSRSKIAALILNDEKSGGVVEGGYGLSIKMEFIPRNETVKIGDQVITSGLESNVPKGLLIGTVAALENEAYKPFQQAIITPAGSLEKIDIVSVIIN</sequence>
<dbReference type="Gene3D" id="2.40.10.340">
    <property type="entry name" value="Rod shape-determining protein MreC, domain 1"/>
    <property type="match status" value="1"/>
</dbReference>
<dbReference type="EMBL" id="MFQZ01000005">
    <property type="protein sequence ID" value="OGH88175.1"/>
    <property type="molecule type" value="Genomic_DNA"/>
</dbReference>
<dbReference type="Pfam" id="PF04085">
    <property type="entry name" value="MreC"/>
    <property type="match status" value="1"/>
</dbReference>
<evidence type="ECO:0000256" key="2">
    <source>
        <dbReference type="ARBA" id="ARBA00013855"/>
    </source>
</evidence>
<dbReference type="Gene3D" id="2.40.10.350">
    <property type="entry name" value="Rod shape-determining protein MreC, domain 2"/>
    <property type="match status" value="1"/>
</dbReference>
<evidence type="ECO:0000313" key="7">
    <source>
        <dbReference type="Proteomes" id="UP000177907"/>
    </source>
</evidence>
<protein>
    <recommendedName>
        <fullName evidence="2">Cell shape-determining protein MreC</fullName>
    </recommendedName>
    <alternativeName>
        <fullName evidence="4">Cell shape protein MreC</fullName>
    </alternativeName>
</protein>